<dbReference type="PANTHER" id="PTHR23163">
    <property type="entry name" value="RING FINGER PROTEIN-RELATED"/>
    <property type="match status" value="1"/>
</dbReference>
<dbReference type="InterPro" id="IPR017907">
    <property type="entry name" value="Znf_RING_CS"/>
</dbReference>
<evidence type="ECO:0000256" key="2">
    <source>
        <dbReference type="ARBA" id="ARBA00004123"/>
    </source>
</evidence>
<keyword evidence="8 14" id="KW-0833">Ubl conjugation pathway</keyword>
<gene>
    <name evidence="18" type="ORF">OSB1V03_LOCUS491</name>
</gene>
<feature type="domain" description="RING-type" evidence="17">
    <location>
        <begin position="1047"/>
        <end position="1083"/>
    </location>
</feature>
<dbReference type="Gene3D" id="3.30.40.10">
    <property type="entry name" value="Zinc/RING finger domain, C3HC4 (zinc finger)"/>
    <property type="match status" value="1"/>
</dbReference>
<dbReference type="PANTHER" id="PTHR23163:SF0">
    <property type="entry name" value="E3 UBIQUITIN-PROTEIN LIGASE BRE1"/>
    <property type="match status" value="1"/>
</dbReference>
<evidence type="ECO:0000256" key="7">
    <source>
        <dbReference type="ARBA" id="ARBA00022771"/>
    </source>
</evidence>
<feature type="coiled-coil region" evidence="15">
    <location>
        <begin position="751"/>
        <end position="996"/>
    </location>
</feature>
<feature type="compositionally biased region" description="Basic and acidic residues" evidence="16">
    <location>
        <begin position="631"/>
        <end position="642"/>
    </location>
</feature>
<dbReference type="AlphaFoldDB" id="A0A7R9KC16"/>
<dbReference type="EC" id="2.3.2.27" evidence="14"/>
<evidence type="ECO:0000256" key="13">
    <source>
        <dbReference type="PROSITE-ProRule" id="PRU00175"/>
    </source>
</evidence>
<feature type="coiled-coil region" evidence="15">
    <location>
        <begin position="507"/>
        <end position="619"/>
    </location>
</feature>
<keyword evidence="5 14" id="KW-0808">Transferase</keyword>
<evidence type="ECO:0000259" key="17">
    <source>
        <dbReference type="PROSITE" id="PS50089"/>
    </source>
</evidence>
<dbReference type="SUPFAM" id="SSF57850">
    <property type="entry name" value="RING/U-box"/>
    <property type="match status" value="1"/>
</dbReference>
<feature type="compositionally biased region" description="Basic residues" evidence="16">
    <location>
        <begin position="702"/>
        <end position="717"/>
    </location>
</feature>
<evidence type="ECO:0000256" key="12">
    <source>
        <dbReference type="ARBA" id="ARBA00023242"/>
    </source>
</evidence>
<feature type="compositionally biased region" description="Polar residues" evidence="16">
    <location>
        <begin position="405"/>
        <end position="435"/>
    </location>
</feature>
<comment type="pathway">
    <text evidence="3 14">Protein modification; protein ubiquitination.</text>
</comment>
<dbReference type="InterPro" id="IPR013956">
    <property type="entry name" value="E3_ubiquit_lig_Bre1"/>
</dbReference>
<feature type="compositionally biased region" description="Low complexity" evidence="16">
    <location>
        <begin position="688"/>
        <end position="701"/>
    </location>
</feature>
<feature type="region of interest" description="Disordered" evidence="16">
    <location>
        <begin position="679"/>
        <end position="746"/>
    </location>
</feature>
<dbReference type="GO" id="GO:0016567">
    <property type="term" value="P:protein ubiquitination"/>
    <property type="evidence" value="ECO:0007669"/>
    <property type="project" value="UniProtKB-UniRule"/>
</dbReference>
<dbReference type="Proteomes" id="UP000759131">
    <property type="component" value="Unassembled WGS sequence"/>
</dbReference>
<evidence type="ECO:0000256" key="10">
    <source>
        <dbReference type="ARBA" id="ARBA00022853"/>
    </source>
</evidence>
<evidence type="ECO:0000256" key="16">
    <source>
        <dbReference type="SAM" id="MobiDB-lite"/>
    </source>
</evidence>
<evidence type="ECO:0000256" key="1">
    <source>
        <dbReference type="ARBA" id="ARBA00000900"/>
    </source>
</evidence>
<keyword evidence="19" id="KW-1185">Reference proteome</keyword>
<name>A0A7R9KC16_9ACAR</name>
<keyword evidence="12 14" id="KW-0539">Nucleus</keyword>
<evidence type="ECO:0000313" key="19">
    <source>
        <dbReference type="Proteomes" id="UP000759131"/>
    </source>
</evidence>
<evidence type="ECO:0000256" key="4">
    <source>
        <dbReference type="ARBA" id="ARBA00005555"/>
    </source>
</evidence>
<dbReference type="GO" id="GO:0061630">
    <property type="term" value="F:ubiquitin protein ligase activity"/>
    <property type="evidence" value="ECO:0007669"/>
    <property type="project" value="UniProtKB-EC"/>
</dbReference>
<organism evidence="18">
    <name type="scientific">Medioppia subpectinata</name>
    <dbReference type="NCBI Taxonomy" id="1979941"/>
    <lineage>
        <taxon>Eukaryota</taxon>
        <taxon>Metazoa</taxon>
        <taxon>Ecdysozoa</taxon>
        <taxon>Arthropoda</taxon>
        <taxon>Chelicerata</taxon>
        <taxon>Arachnida</taxon>
        <taxon>Acari</taxon>
        <taxon>Acariformes</taxon>
        <taxon>Sarcoptiformes</taxon>
        <taxon>Oribatida</taxon>
        <taxon>Brachypylina</taxon>
        <taxon>Oppioidea</taxon>
        <taxon>Oppiidae</taxon>
        <taxon>Medioppia</taxon>
    </lineage>
</organism>
<dbReference type="Pfam" id="PF00097">
    <property type="entry name" value="zf-C3HC4"/>
    <property type="match status" value="1"/>
</dbReference>
<dbReference type="PROSITE" id="PS50089">
    <property type="entry name" value="ZF_RING_2"/>
    <property type="match status" value="1"/>
</dbReference>
<accession>A0A7R9KC16</accession>
<dbReference type="UniPathway" id="UPA00143"/>
<comment type="similarity">
    <text evidence="4 14">Belongs to the BRE1 family.</text>
</comment>
<dbReference type="EMBL" id="CAJPIZ010000098">
    <property type="protein sequence ID" value="CAG2100425.1"/>
    <property type="molecule type" value="Genomic_DNA"/>
</dbReference>
<comment type="catalytic activity">
    <reaction evidence="1 14">
        <text>S-ubiquitinyl-[E2 ubiquitin-conjugating enzyme]-L-cysteine + [acceptor protein]-L-lysine = [E2 ubiquitin-conjugating enzyme]-L-cysteine + N(6)-ubiquitinyl-[acceptor protein]-L-lysine.</text>
        <dbReference type="EC" id="2.3.2.27"/>
    </reaction>
</comment>
<evidence type="ECO:0000256" key="8">
    <source>
        <dbReference type="ARBA" id="ARBA00022786"/>
    </source>
</evidence>
<dbReference type="OrthoDB" id="10266039at2759"/>
<sequence>MLLLAVIVSTPFLVTTDRWKIAVTVPAVAHIVSITRTVGWLRLWTRLIGRFDGSDRCFAVQISHIRINDNEAISWQLLSQLMDPLGREHRIGVLLCCKNFSKLQFNGKRCLRYYWPKKVDTMSTTKRSSSTDSSNSSSSNPSTHSSSVPPKKRQRVVAEQPRLVVASGEELDIGVLRYQNKRLAERLQQRQRLEADLKSRIEQLEKKQTSDEVITYVINRYWNQLNEDLRVLLLRFDAETSDETENKNENEETTSFLRQLSNWDKEEMDENLKQRVQVSTRAVAKVLQAFDRIVQRNAKIMLALKGDDSDGPPPDLNESVKKANIELTNENKSLNCLVTSLHERHHTMGLELTEMRDKLEMSEQQIDDLKNRIDEIEFELNRTRIKEQRLEDHLYEAREKLRDLQNCTQNSTTNNGDDQKQVVSASAPTEAVSNSKLEDLKRDLEEQRDLANTRLTELELLNKDHKETLKLVEKYKMDLQCIPESVILETAEYKCLQSHFSVLYNESMQLKTQIEESRTQLTNAKNTHLRQIEHMESEELIMQKRLRTELMQSEDSLSQMRKEYEMLRLEFEQNLAANEQTGPINREMRHLITSLQNHNQQLKGENSRLKKKLKDSSYEISKLKHSLDFNLTKEEKPKDKDSNSLSNTDIKTETKPVVGSDSLNAVVKEEPIVKEEIEVLEIKKEKSTPTPSTSHPSGIHQNPHHASHHKHHHSQHVVKKEQQIDSDQSLNESLGDAKTERKSESDLYRENRELKVQLKNALQAQRELKLLLDMFKSVDKEKRDKSQLMANEKRAKIEIEEMRQQLKRIQETERRDRRKLVDEDVVRKLNKYEEMVQQMQKSLAAQKQEEEALLNEMEVTGQAFEDMQEQNLRLIQQLREKDDANFKLMSERIKSNQIHKLLKEEKELLTEQVLALTAQVEAQNQVVRKLEDKERLLQNNLSTIEKELSLRQQAMEMHKRKAIESTQSAADLKLHLEKYLAQVKEAQSTVAEKTSAWQHEFFKTQRLHEEVQLYKRKYERAKKFELATTADEVLQEEIRELKEELTCPSCKTKRKDAVLNKCFHVFCYDCLKTRYETRQRKCPK</sequence>
<dbReference type="GO" id="GO:0006325">
    <property type="term" value="P:chromatin organization"/>
    <property type="evidence" value="ECO:0007669"/>
    <property type="project" value="UniProtKB-KW"/>
</dbReference>
<keyword evidence="7 13" id="KW-0863">Zinc-finger</keyword>
<proteinExistence type="inferred from homology"/>
<evidence type="ECO:0000256" key="6">
    <source>
        <dbReference type="ARBA" id="ARBA00022723"/>
    </source>
</evidence>
<dbReference type="Pfam" id="PF26052">
    <property type="entry name" value="BRE1B"/>
    <property type="match status" value="1"/>
</dbReference>
<dbReference type="InterPro" id="IPR058642">
    <property type="entry name" value="BRE1A/B-like_dom"/>
</dbReference>
<evidence type="ECO:0000256" key="5">
    <source>
        <dbReference type="ARBA" id="ARBA00022679"/>
    </source>
</evidence>
<protein>
    <recommendedName>
        <fullName evidence="14">E3 ubiquitin protein ligase</fullName>
        <ecNumber evidence="14">2.3.2.27</ecNumber>
    </recommendedName>
</protein>
<dbReference type="GO" id="GO:0008270">
    <property type="term" value="F:zinc ion binding"/>
    <property type="evidence" value="ECO:0007669"/>
    <property type="project" value="UniProtKB-KW"/>
</dbReference>
<dbReference type="InterPro" id="IPR018957">
    <property type="entry name" value="Znf_C3HC4_RING-type"/>
</dbReference>
<dbReference type="InterPro" id="IPR001841">
    <property type="entry name" value="Znf_RING"/>
</dbReference>
<feature type="compositionally biased region" description="Basic and acidic residues" evidence="16">
    <location>
        <begin position="735"/>
        <end position="746"/>
    </location>
</feature>
<keyword evidence="6 14" id="KW-0479">Metal-binding</keyword>
<keyword evidence="11 14" id="KW-0175">Coiled coil</keyword>
<dbReference type="GO" id="GO:0005634">
    <property type="term" value="C:nucleus"/>
    <property type="evidence" value="ECO:0007669"/>
    <property type="project" value="UniProtKB-SubCell"/>
</dbReference>
<evidence type="ECO:0000256" key="11">
    <source>
        <dbReference type="ARBA" id="ARBA00023054"/>
    </source>
</evidence>
<comment type="subcellular location">
    <subcellularLocation>
        <location evidence="2 14">Nucleus</location>
    </subcellularLocation>
</comment>
<feature type="region of interest" description="Disordered" evidence="16">
    <location>
        <begin position="631"/>
        <end position="656"/>
    </location>
</feature>
<dbReference type="EMBL" id="OC854673">
    <property type="protein sequence ID" value="CAD7619995.1"/>
    <property type="molecule type" value="Genomic_DNA"/>
</dbReference>
<keyword evidence="9 14" id="KW-0862">Zinc</keyword>
<feature type="region of interest" description="Disordered" evidence="16">
    <location>
        <begin position="405"/>
        <end position="440"/>
    </location>
</feature>
<evidence type="ECO:0000256" key="14">
    <source>
        <dbReference type="RuleBase" id="RU365038"/>
    </source>
</evidence>
<dbReference type="InterPro" id="IPR013083">
    <property type="entry name" value="Znf_RING/FYVE/PHD"/>
</dbReference>
<evidence type="ECO:0000256" key="9">
    <source>
        <dbReference type="ARBA" id="ARBA00022833"/>
    </source>
</evidence>
<feature type="coiled-coil region" evidence="15">
    <location>
        <begin position="352"/>
        <end position="386"/>
    </location>
</feature>
<evidence type="ECO:0000313" key="18">
    <source>
        <dbReference type="EMBL" id="CAD7619995.1"/>
    </source>
</evidence>
<reference evidence="18" key="1">
    <citation type="submission" date="2020-11" db="EMBL/GenBank/DDBJ databases">
        <authorList>
            <person name="Tran Van P."/>
        </authorList>
    </citation>
    <scope>NUCLEOTIDE SEQUENCE</scope>
</reference>
<keyword evidence="10 14" id="KW-0156">Chromatin regulator</keyword>
<evidence type="ECO:0000256" key="15">
    <source>
        <dbReference type="SAM" id="Coils"/>
    </source>
</evidence>
<feature type="compositionally biased region" description="Low complexity" evidence="16">
    <location>
        <begin position="123"/>
        <end position="147"/>
    </location>
</feature>
<evidence type="ECO:0000256" key="3">
    <source>
        <dbReference type="ARBA" id="ARBA00004906"/>
    </source>
</evidence>
<dbReference type="GO" id="GO:0033503">
    <property type="term" value="C:HULC complex"/>
    <property type="evidence" value="ECO:0007669"/>
    <property type="project" value="TreeGrafter"/>
</dbReference>
<dbReference type="PROSITE" id="PS00518">
    <property type="entry name" value="ZF_RING_1"/>
    <property type="match status" value="1"/>
</dbReference>
<feature type="region of interest" description="Disordered" evidence="16">
    <location>
        <begin position="123"/>
        <end position="159"/>
    </location>
</feature>